<reference evidence="14 15" key="1">
    <citation type="journal article" date="2019" name="Emerg. Microbes Infect.">
        <title>Comprehensive subspecies identification of 175 nontuberculous mycobacteria species based on 7547 genomic profiles.</title>
        <authorList>
            <person name="Matsumoto Y."/>
            <person name="Kinjo T."/>
            <person name="Motooka D."/>
            <person name="Nabeya D."/>
            <person name="Jung N."/>
            <person name="Uechi K."/>
            <person name="Horii T."/>
            <person name="Iida T."/>
            <person name="Fujita J."/>
            <person name="Nakamura S."/>
        </authorList>
    </citation>
    <scope>NUCLEOTIDE SEQUENCE [LARGE SCALE GENOMIC DNA]</scope>
    <source>
        <strain evidence="14 15">JCM 30622</strain>
    </source>
</reference>
<comment type="similarity">
    <text evidence="3 10">Belongs to the acyl-CoA dehydrogenase family.</text>
</comment>
<evidence type="ECO:0000256" key="10">
    <source>
        <dbReference type="RuleBase" id="RU362125"/>
    </source>
</evidence>
<keyword evidence="15" id="KW-1185">Reference proteome</keyword>
<feature type="domain" description="Acyl-CoA oxidase/dehydrogenase middle" evidence="12">
    <location>
        <begin position="125"/>
        <end position="214"/>
    </location>
</feature>
<evidence type="ECO:0000256" key="1">
    <source>
        <dbReference type="ARBA" id="ARBA00001974"/>
    </source>
</evidence>
<evidence type="ECO:0000256" key="4">
    <source>
        <dbReference type="ARBA" id="ARBA00022630"/>
    </source>
</evidence>
<evidence type="ECO:0000256" key="6">
    <source>
        <dbReference type="ARBA" id="ARBA00023002"/>
    </source>
</evidence>
<dbReference type="InterPro" id="IPR046373">
    <property type="entry name" value="Acyl-CoA_Oxase/DH_mid-dom_sf"/>
</dbReference>
<dbReference type="Pfam" id="PF00441">
    <property type="entry name" value="Acyl-CoA_dh_1"/>
    <property type="match status" value="1"/>
</dbReference>
<dbReference type="InterPro" id="IPR037069">
    <property type="entry name" value="AcylCoA_DH/ox_N_sf"/>
</dbReference>
<evidence type="ECO:0000256" key="8">
    <source>
        <dbReference type="ARBA" id="ARBA00040394"/>
    </source>
</evidence>
<dbReference type="Gene3D" id="1.10.540.10">
    <property type="entry name" value="Acyl-CoA dehydrogenase/oxidase, N-terminal domain"/>
    <property type="match status" value="1"/>
</dbReference>
<dbReference type="Proteomes" id="UP000466578">
    <property type="component" value="Chromosome"/>
</dbReference>
<dbReference type="Pfam" id="PF02771">
    <property type="entry name" value="Acyl-CoA_dh_N"/>
    <property type="match status" value="1"/>
</dbReference>
<dbReference type="InterPro" id="IPR006091">
    <property type="entry name" value="Acyl-CoA_Oxase/DH_mid-dom"/>
</dbReference>
<dbReference type="SUPFAM" id="SSF47203">
    <property type="entry name" value="Acyl-CoA dehydrogenase C-terminal domain-like"/>
    <property type="match status" value="1"/>
</dbReference>
<evidence type="ECO:0000313" key="15">
    <source>
        <dbReference type="Proteomes" id="UP000466578"/>
    </source>
</evidence>
<dbReference type="PROSITE" id="PS00073">
    <property type="entry name" value="ACYL_COA_DH_2"/>
    <property type="match status" value="1"/>
</dbReference>
<comment type="cofactor">
    <cofactor evidence="1 10">
        <name>FAD</name>
        <dbReference type="ChEBI" id="CHEBI:57692"/>
    </cofactor>
</comment>
<dbReference type="PROSITE" id="PS00072">
    <property type="entry name" value="ACYL_COA_DH_1"/>
    <property type="match status" value="1"/>
</dbReference>
<dbReference type="PANTHER" id="PTHR48083:SF20">
    <property type="entry name" value="LONG-CHAIN SPECIFIC ACYL-COA DEHYDROGENASE, MITOCHONDRIAL"/>
    <property type="match status" value="1"/>
</dbReference>
<protein>
    <recommendedName>
        <fullName evidence="8">Acyl-[acyl-carrier-protein] dehydrogenase MbtN</fullName>
    </recommendedName>
    <alternativeName>
        <fullName evidence="9">Mycobactin synthase protein N</fullName>
    </alternativeName>
</protein>
<evidence type="ECO:0000259" key="13">
    <source>
        <dbReference type="Pfam" id="PF02771"/>
    </source>
</evidence>
<dbReference type="InterPro" id="IPR013786">
    <property type="entry name" value="AcylCoA_DH/ox_N"/>
</dbReference>
<evidence type="ECO:0000256" key="3">
    <source>
        <dbReference type="ARBA" id="ARBA00009347"/>
    </source>
</evidence>
<name>A0ABM7KAY1_9MYCO</name>
<evidence type="ECO:0000256" key="9">
    <source>
        <dbReference type="ARBA" id="ARBA00042660"/>
    </source>
</evidence>
<dbReference type="SUPFAM" id="SSF56645">
    <property type="entry name" value="Acyl-CoA dehydrogenase NM domain-like"/>
    <property type="match status" value="1"/>
</dbReference>
<comment type="function">
    <text evidence="7">Catalyzes the dehydrogenation at the alpha-beta position of ACP-bound acyl chains. This results in the introduction of a double bond in the lipidic chain, which is further transferred to the epsilon-amino group of lysine residue in the mycobactin core by MbtK.</text>
</comment>
<evidence type="ECO:0000259" key="11">
    <source>
        <dbReference type="Pfam" id="PF00441"/>
    </source>
</evidence>
<dbReference type="GeneID" id="45453925"/>
<keyword evidence="6 10" id="KW-0560">Oxidoreductase</keyword>
<evidence type="ECO:0000259" key="12">
    <source>
        <dbReference type="Pfam" id="PF02770"/>
    </source>
</evidence>
<dbReference type="Gene3D" id="1.20.140.10">
    <property type="entry name" value="Butyryl-CoA Dehydrogenase, subunit A, domain 3"/>
    <property type="match status" value="1"/>
</dbReference>
<keyword evidence="4 10" id="KW-0285">Flavoprotein</keyword>
<gene>
    <name evidence="14" type="ORF">MPRI_35320</name>
</gene>
<dbReference type="RefSeq" id="WP_014384247.1">
    <property type="nucleotide sequence ID" value="NC_016948.1"/>
</dbReference>
<evidence type="ECO:0000256" key="5">
    <source>
        <dbReference type="ARBA" id="ARBA00022827"/>
    </source>
</evidence>
<sequence length="378" mass="42626">MQRTLYTEDHEAYRDTVREFLNREVLPFHEDWERERWIDRTVFARAAKAGIYALQVGHEYGGADEPDYRYRMVVCEEVARANTLSFGVTISLQDDLVLHYLVDLTNNEQKRRWLPGFAAGELVGALAMTEPGAGSDLRGIRTTAHRDGDDWILNGQKTFISSGIMADLVIVAARTGEKLSLFVVERDTPGFERGRKLDKIGLPAQDTAELYFRDARVPAENVLGELGQGLRYLMSHLPRERLGVTAEAIATTRAIFESTAEYCRQRQAFGAPLTDKQHIRFELAEMLTEIDVAQTFVDQSVISYNAGELTPVDAAKGKWYVSELQKRVIDRCLQLHGGYGYMTEYPVARAYLDTRVKTIYGGTTEIMKEIIGRDIAGA</sequence>
<accession>A0ABM7KAY1</accession>
<dbReference type="PANTHER" id="PTHR48083">
    <property type="entry name" value="MEDIUM-CHAIN SPECIFIC ACYL-COA DEHYDROGENASE, MITOCHONDRIAL-RELATED"/>
    <property type="match status" value="1"/>
</dbReference>
<dbReference type="InterPro" id="IPR009075">
    <property type="entry name" value="AcylCo_DH/oxidase_C"/>
</dbReference>
<evidence type="ECO:0000256" key="2">
    <source>
        <dbReference type="ARBA" id="ARBA00005102"/>
    </source>
</evidence>
<organism evidence="14 15">
    <name type="scientific">Mycobacterium paraintracellulare</name>
    <dbReference type="NCBI Taxonomy" id="1138383"/>
    <lineage>
        <taxon>Bacteria</taxon>
        <taxon>Bacillati</taxon>
        <taxon>Actinomycetota</taxon>
        <taxon>Actinomycetes</taxon>
        <taxon>Mycobacteriales</taxon>
        <taxon>Mycobacteriaceae</taxon>
        <taxon>Mycobacterium</taxon>
        <taxon>Mycobacterium avium complex (MAC)</taxon>
    </lineage>
</organism>
<dbReference type="Pfam" id="PF02770">
    <property type="entry name" value="Acyl-CoA_dh_M"/>
    <property type="match status" value="1"/>
</dbReference>
<dbReference type="InterPro" id="IPR006089">
    <property type="entry name" value="Acyl-CoA_DH_CS"/>
</dbReference>
<keyword evidence="5 10" id="KW-0274">FAD</keyword>
<comment type="pathway">
    <text evidence="2">Siderophore biosynthesis; mycobactin biosynthesis.</text>
</comment>
<dbReference type="InterPro" id="IPR036250">
    <property type="entry name" value="AcylCo_DH-like_C"/>
</dbReference>
<dbReference type="InterPro" id="IPR009100">
    <property type="entry name" value="AcylCoA_DH/oxidase_NM_dom_sf"/>
</dbReference>
<feature type="domain" description="Acyl-CoA dehydrogenase/oxidase C-terminal" evidence="11">
    <location>
        <begin position="227"/>
        <end position="375"/>
    </location>
</feature>
<evidence type="ECO:0000313" key="14">
    <source>
        <dbReference type="EMBL" id="BBY71345.1"/>
    </source>
</evidence>
<evidence type="ECO:0000256" key="7">
    <source>
        <dbReference type="ARBA" id="ARBA00037085"/>
    </source>
</evidence>
<dbReference type="Gene3D" id="2.40.110.10">
    <property type="entry name" value="Butyryl-CoA Dehydrogenase, subunit A, domain 2"/>
    <property type="match status" value="1"/>
</dbReference>
<dbReference type="EMBL" id="AP022597">
    <property type="protein sequence ID" value="BBY71345.1"/>
    <property type="molecule type" value="Genomic_DNA"/>
</dbReference>
<dbReference type="InterPro" id="IPR050741">
    <property type="entry name" value="Acyl-CoA_dehydrogenase"/>
</dbReference>
<proteinExistence type="inferred from homology"/>
<feature type="domain" description="Acyl-CoA dehydrogenase/oxidase N-terminal" evidence="13">
    <location>
        <begin position="7"/>
        <end position="121"/>
    </location>
</feature>